<dbReference type="InterPro" id="IPR043129">
    <property type="entry name" value="ATPase_NBD"/>
</dbReference>
<feature type="compositionally biased region" description="Polar residues" evidence="5">
    <location>
        <begin position="298"/>
        <end position="320"/>
    </location>
</feature>
<comment type="caution">
    <text evidence="6">The sequence shown here is derived from an EMBL/GenBank/DDBJ whole genome shotgun (WGS) entry which is preliminary data.</text>
</comment>
<evidence type="ECO:0000256" key="5">
    <source>
        <dbReference type="SAM" id="MobiDB-lite"/>
    </source>
</evidence>
<evidence type="ECO:0000256" key="1">
    <source>
        <dbReference type="ARBA" id="ARBA00004245"/>
    </source>
</evidence>
<gene>
    <name evidence="6" type="ORF">PSHT_04975</name>
</gene>
<proteinExistence type="inferred from homology"/>
<keyword evidence="7" id="KW-1185">Reference proteome</keyword>
<dbReference type="Gene3D" id="3.30.420.40">
    <property type="match status" value="3"/>
</dbReference>
<feature type="region of interest" description="Disordered" evidence="5">
    <location>
        <begin position="294"/>
        <end position="324"/>
    </location>
</feature>
<sequence length="448" mass="48740">MPSEFEDVLTNQPIVIDNGSGTIKAGFAGQDHPKCFFPSYVGRPKHVRVMAGSIEGDIFIGRKAQELKGLLKINYPIEHGVVDDWDDMERYGIIFINPNWKLHPKRSLTSSAPDRSSLNPSHNRDQAAQIFFETFNVPALFTSIQAVLSLYASGRTTGIVLDSGDGVTHSVPVYEGFSIPHSIRRVDLAGRDITNQLQLLLRKAGYNFLTSSEKEIVRIMKEKTCYVALNPVKEEKDHHHVGGGASGGASGAAGGTAGTGVGGGGSGGASGSGGIGYGRGEDFKLPDGSVVRVELHPSPSSHSSDACLHATSNHPSSSFPSAWPRTIPGNGNTIQSRVNWRRISGNSQVVVDSINRTDLDLRKHLFHNIILSGGTTLCKGFGDRLLFEVKKLTMKDVKIKIYAPPERKYSTWIGGSILAGLNTFKKMWVSAEEYQEDPDIRKHQLKHK</sequence>
<dbReference type="OrthoDB" id="5132116at2759"/>
<evidence type="ECO:0000256" key="2">
    <source>
        <dbReference type="ARBA" id="ARBA00022490"/>
    </source>
</evidence>
<dbReference type="Pfam" id="PF00022">
    <property type="entry name" value="Actin"/>
    <property type="match status" value="1"/>
</dbReference>
<dbReference type="VEuPathDB" id="FungiDB:PSTT_11403"/>
<reference evidence="6 7" key="1">
    <citation type="submission" date="2017-12" db="EMBL/GenBank/DDBJ databases">
        <title>Gene loss provides genomic basis for host adaptation in cereal stripe rust fungi.</title>
        <authorList>
            <person name="Xia C."/>
        </authorList>
    </citation>
    <scope>NUCLEOTIDE SEQUENCE [LARGE SCALE GENOMIC DNA]</scope>
    <source>
        <strain evidence="6 7">93TX-2</strain>
    </source>
</reference>
<dbReference type="VEuPathDB" id="FungiDB:PSHT_04975"/>
<dbReference type="SMART" id="SM00268">
    <property type="entry name" value="ACTIN"/>
    <property type="match status" value="1"/>
</dbReference>
<evidence type="ECO:0000313" key="7">
    <source>
        <dbReference type="Proteomes" id="UP000238274"/>
    </source>
</evidence>
<reference evidence="7" key="3">
    <citation type="journal article" date="2018" name="Mol. Plant Microbe Interact.">
        <title>Genome sequence resources for the wheat stripe rust pathogen (Puccinia striiformis f. sp. tritici) and the barley stripe rust pathogen (Puccinia striiformis f. sp. hordei).</title>
        <authorList>
            <person name="Xia C."/>
            <person name="Wang M."/>
            <person name="Yin C."/>
            <person name="Cornejo O.E."/>
            <person name="Hulbert S.H."/>
            <person name="Chen X."/>
        </authorList>
    </citation>
    <scope>NUCLEOTIDE SEQUENCE [LARGE SCALE GENOMIC DNA]</scope>
    <source>
        <strain evidence="7">93TX-2</strain>
    </source>
</reference>
<keyword evidence="2" id="KW-0963">Cytoplasm</keyword>
<dbReference type="InterPro" id="IPR004000">
    <property type="entry name" value="Actin"/>
</dbReference>
<evidence type="ECO:0000256" key="4">
    <source>
        <dbReference type="ARBA" id="ARBA00038483"/>
    </source>
</evidence>
<comment type="similarity">
    <text evidence="4">Belongs to the actin family. ARP1 subfamily.</text>
</comment>
<dbReference type="CDD" id="cd10216">
    <property type="entry name" value="ASKHA_NBD_Arp1"/>
    <property type="match status" value="1"/>
</dbReference>
<keyword evidence="3" id="KW-0206">Cytoskeleton</keyword>
<reference evidence="7" key="2">
    <citation type="journal article" date="2018" name="BMC Genomics">
        <title>Genomic insights into host adaptation between the wheat stripe rust pathogen (Puccinia striiformis f. sp. tritici) and the barley stripe rust pathogen (Puccinia striiformis f. sp. hordei).</title>
        <authorList>
            <person name="Xia C."/>
            <person name="Wang M."/>
            <person name="Yin C."/>
            <person name="Cornejo O.E."/>
            <person name="Hulbert S.H."/>
            <person name="Chen X."/>
        </authorList>
    </citation>
    <scope>NUCLEOTIDE SEQUENCE [LARGE SCALE GENOMIC DNA]</scope>
    <source>
        <strain evidence="7">93TX-2</strain>
    </source>
</reference>
<dbReference type="PANTHER" id="PTHR11937">
    <property type="entry name" value="ACTIN"/>
    <property type="match status" value="1"/>
</dbReference>
<evidence type="ECO:0000256" key="3">
    <source>
        <dbReference type="ARBA" id="ARBA00023212"/>
    </source>
</evidence>
<dbReference type="GO" id="GO:0005856">
    <property type="term" value="C:cytoskeleton"/>
    <property type="evidence" value="ECO:0007669"/>
    <property type="project" value="UniProtKB-SubCell"/>
</dbReference>
<comment type="subcellular location">
    <subcellularLocation>
        <location evidence="1">Cytoplasm</location>
        <location evidence="1">Cytoskeleton</location>
    </subcellularLocation>
</comment>
<organism evidence="6 7">
    <name type="scientific">Puccinia striiformis</name>
    <dbReference type="NCBI Taxonomy" id="27350"/>
    <lineage>
        <taxon>Eukaryota</taxon>
        <taxon>Fungi</taxon>
        <taxon>Dikarya</taxon>
        <taxon>Basidiomycota</taxon>
        <taxon>Pucciniomycotina</taxon>
        <taxon>Pucciniomycetes</taxon>
        <taxon>Pucciniales</taxon>
        <taxon>Pucciniaceae</taxon>
        <taxon>Puccinia</taxon>
    </lineage>
</organism>
<dbReference type="Gene3D" id="3.90.640.10">
    <property type="entry name" value="Actin, Chain A, domain 4"/>
    <property type="match status" value="1"/>
</dbReference>
<dbReference type="AlphaFoldDB" id="A0A2S4WBM3"/>
<evidence type="ECO:0008006" key="8">
    <source>
        <dbReference type="Google" id="ProtNLM"/>
    </source>
</evidence>
<dbReference type="PRINTS" id="PR00190">
    <property type="entry name" value="ACTIN"/>
</dbReference>
<protein>
    <recommendedName>
        <fullName evidence="8">Actin-2</fullName>
    </recommendedName>
</protein>
<name>A0A2S4WBM3_9BASI</name>
<dbReference type="SUPFAM" id="SSF53067">
    <property type="entry name" value="Actin-like ATPase domain"/>
    <property type="match status" value="2"/>
</dbReference>
<dbReference type="Proteomes" id="UP000238274">
    <property type="component" value="Unassembled WGS sequence"/>
</dbReference>
<dbReference type="EMBL" id="PKSM01000053">
    <property type="protein sequence ID" value="POW19164.1"/>
    <property type="molecule type" value="Genomic_DNA"/>
</dbReference>
<dbReference type="FunFam" id="3.30.420.40:FF:000188">
    <property type="entry name" value="Actin like 6B"/>
    <property type="match status" value="1"/>
</dbReference>
<evidence type="ECO:0000313" key="6">
    <source>
        <dbReference type="EMBL" id="POW19164.1"/>
    </source>
</evidence>
<accession>A0A2S4WBM3</accession>